<dbReference type="RefSeq" id="WP_007416768.1">
    <property type="nucleotide sequence ID" value="NZ_ABOX02000031.1"/>
</dbReference>
<dbReference type="AlphaFoldDB" id="B9XLS9"/>
<accession>B9XLS9</accession>
<proteinExistence type="predicted"/>
<evidence type="ECO:0000256" key="1">
    <source>
        <dbReference type="SAM" id="Coils"/>
    </source>
</evidence>
<dbReference type="STRING" id="320771.Cflav_PD2391"/>
<comment type="caution">
    <text evidence="3">The sequence shown here is derived from an EMBL/GenBank/DDBJ whole genome shotgun (WGS) entry which is preliminary data.</text>
</comment>
<evidence type="ECO:0000256" key="2">
    <source>
        <dbReference type="SAM" id="MobiDB-lite"/>
    </source>
</evidence>
<protein>
    <submittedName>
        <fullName evidence="3">Uncharacterized protein</fullName>
    </submittedName>
</protein>
<evidence type="ECO:0000313" key="3">
    <source>
        <dbReference type="EMBL" id="EEF59186.1"/>
    </source>
</evidence>
<organism evidence="3 4">
    <name type="scientific">Pedosphaera parvula (strain Ellin514)</name>
    <dbReference type="NCBI Taxonomy" id="320771"/>
    <lineage>
        <taxon>Bacteria</taxon>
        <taxon>Pseudomonadati</taxon>
        <taxon>Verrucomicrobiota</taxon>
        <taxon>Pedosphaerae</taxon>
        <taxon>Pedosphaerales</taxon>
        <taxon>Pedosphaeraceae</taxon>
        <taxon>Pedosphaera</taxon>
    </lineage>
</organism>
<keyword evidence="1" id="KW-0175">Coiled coil</keyword>
<feature type="compositionally biased region" description="Low complexity" evidence="2">
    <location>
        <begin position="416"/>
        <end position="429"/>
    </location>
</feature>
<feature type="compositionally biased region" description="Polar residues" evidence="2">
    <location>
        <begin position="397"/>
        <end position="411"/>
    </location>
</feature>
<evidence type="ECO:0000313" key="4">
    <source>
        <dbReference type="Proteomes" id="UP000003688"/>
    </source>
</evidence>
<dbReference type="EMBL" id="ABOX02000031">
    <property type="protein sequence ID" value="EEF59186.1"/>
    <property type="molecule type" value="Genomic_DNA"/>
</dbReference>
<gene>
    <name evidence="3" type="ORF">Cflav_PD2391</name>
</gene>
<name>B9XLS9_PEDPL</name>
<reference evidence="3 4" key="1">
    <citation type="journal article" date="2011" name="J. Bacteriol.">
        <title>Genome sequence of 'Pedosphaera parvula' Ellin514, an aerobic Verrucomicrobial isolate from pasture soil.</title>
        <authorList>
            <person name="Kant R."/>
            <person name="van Passel M.W."/>
            <person name="Sangwan P."/>
            <person name="Palva A."/>
            <person name="Lucas S."/>
            <person name="Copeland A."/>
            <person name="Lapidus A."/>
            <person name="Glavina Del Rio T."/>
            <person name="Dalin E."/>
            <person name="Tice H."/>
            <person name="Bruce D."/>
            <person name="Goodwin L."/>
            <person name="Pitluck S."/>
            <person name="Chertkov O."/>
            <person name="Larimer F.W."/>
            <person name="Land M.L."/>
            <person name="Hauser L."/>
            <person name="Brettin T.S."/>
            <person name="Detter J.C."/>
            <person name="Han S."/>
            <person name="de Vos W.M."/>
            <person name="Janssen P.H."/>
            <person name="Smidt H."/>
        </authorList>
    </citation>
    <scope>NUCLEOTIDE SEQUENCE [LARGE SCALE GENOMIC DNA]</scope>
    <source>
        <strain evidence="3 4">Ellin514</strain>
    </source>
</reference>
<feature type="region of interest" description="Disordered" evidence="2">
    <location>
        <begin position="397"/>
        <end position="460"/>
    </location>
</feature>
<dbReference type="Proteomes" id="UP000003688">
    <property type="component" value="Unassembled WGS sequence"/>
</dbReference>
<feature type="coiled-coil region" evidence="1">
    <location>
        <begin position="34"/>
        <end position="61"/>
    </location>
</feature>
<sequence precursor="true">MKTIIAVLLAAAVGFAAAYGYVVHQKDLQLKAQQAQWQSEKDGLDKQLADAQNKAGRIEKVTVQAAAAPVAPVKVSAQEWLDRLIKIQPGSGAGRIEKLREIVFCLGSLAETGQEAVPVIGAFLAKNEDVNYSSTETDNSDRRSRYGSGRRSSVTLDFTFPPSLRMGLFDALKLVGGEAAEKVLADALGTTGRGVEVAYLDHILDAMAPGKYRDLALTAAKDLLTHPPDIASPDKLDENSEDYLFSVLEKYKDTSFAAIAASLLIKANGQLNRAALKYLDNEQSVPTLYQAYNDSRLTNQWDKASIASRVLNYAGLNPQANQLFKDIVGNTNIDSRMRSFAVARLVGGNFGPTSSDTPTDPQQIIARQKLLTEIAPGFQEDPRMARAIVTTLDQLANQQNGGQTDPNQASVDPNAGGNNTTSGGNNPRSRSGRTRGGRTRGGNNAAPQPQDQSAGGDVIQ</sequence>
<keyword evidence="4" id="KW-1185">Reference proteome</keyword>